<evidence type="ECO:0000256" key="1">
    <source>
        <dbReference type="ARBA" id="ARBA00022723"/>
    </source>
</evidence>
<evidence type="ECO:0000313" key="6">
    <source>
        <dbReference type="EMBL" id="KAG2096057.1"/>
    </source>
</evidence>
<accession>A0A9P7EZ17</accession>
<dbReference type="PROSITE" id="PS50865">
    <property type="entry name" value="ZF_MYND_2"/>
    <property type="match status" value="1"/>
</dbReference>
<keyword evidence="1" id="KW-0479">Metal-binding</keyword>
<evidence type="ECO:0000256" key="3">
    <source>
        <dbReference type="ARBA" id="ARBA00022833"/>
    </source>
</evidence>
<dbReference type="AlphaFoldDB" id="A0A9P7EZ17"/>
<reference evidence="6" key="1">
    <citation type="journal article" date="2020" name="New Phytol.">
        <title>Comparative genomics reveals dynamic genome evolution in host specialist ectomycorrhizal fungi.</title>
        <authorList>
            <person name="Lofgren L.A."/>
            <person name="Nguyen N.H."/>
            <person name="Vilgalys R."/>
            <person name="Ruytinx J."/>
            <person name="Liao H.L."/>
            <person name="Branco S."/>
            <person name="Kuo A."/>
            <person name="LaButti K."/>
            <person name="Lipzen A."/>
            <person name="Andreopoulos W."/>
            <person name="Pangilinan J."/>
            <person name="Riley R."/>
            <person name="Hundley H."/>
            <person name="Na H."/>
            <person name="Barry K."/>
            <person name="Grigoriev I.V."/>
            <person name="Stajich J.E."/>
            <person name="Kennedy P.G."/>
        </authorList>
    </citation>
    <scope>NUCLEOTIDE SEQUENCE</scope>
    <source>
        <strain evidence="6">FC423</strain>
    </source>
</reference>
<dbReference type="EMBL" id="JABBWM010000071">
    <property type="protein sequence ID" value="KAG2096057.1"/>
    <property type="molecule type" value="Genomic_DNA"/>
</dbReference>
<evidence type="ECO:0000259" key="5">
    <source>
        <dbReference type="PROSITE" id="PS50865"/>
    </source>
</evidence>
<dbReference type="Gene3D" id="6.10.140.2220">
    <property type="match status" value="1"/>
</dbReference>
<name>A0A9P7EZ17_9AGAM</name>
<keyword evidence="2 4" id="KW-0863">Zinc-finger</keyword>
<dbReference type="SUPFAM" id="SSF144232">
    <property type="entry name" value="HIT/MYND zinc finger-like"/>
    <property type="match status" value="1"/>
</dbReference>
<evidence type="ECO:0000313" key="7">
    <source>
        <dbReference type="Proteomes" id="UP000823399"/>
    </source>
</evidence>
<dbReference type="GeneID" id="64706523"/>
<dbReference type="GO" id="GO:0008270">
    <property type="term" value="F:zinc ion binding"/>
    <property type="evidence" value="ECO:0007669"/>
    <property type="project" value="UniProtKB-KW"/>
</dbReference>
<dbReference type="Proteomes" id="UP000823399">
    <property type="component" value="Unassembled WGS sequence"/>
</dbReference>
<protein>
    <recommendedName>
        <fullName evidence="5">MYND-type domain-containing protein</fullName>
    </recommendedName>
</protein>
<dbReference type="RefSeq" id="XP_041288064.1">
    <property type="nucleotide sequence ID" value="XM_041444264.1"/>
</dbReference>
<sequence>MLQPVFYIHLDSDFIPEKSTPAAITDIELAKWSLVGIMKTLNKSQCPGTEPKEYLLSAWNRVTPWLVFFHSQFIMRRANYRPISRRLAVDLVGCILQQANNMITSGGDTALITTPSLYHLLVELWLLALKIKDEDVLIIPQHPCNQSIYGPQLASLEIVIPLVLAECTSSKAFVTTMLEVSGDIGTVVSTALEYVMHIGSMAQDPNKVTSLPTSLGMLTYTFSNCVIVIIELSKHNAAMREEFILRLSIKKIFLICRIIQLLFSSVESMDPNFGKFTLIQSFVYLVALLFHANDTVPVLHQALHSYAFEIAMGIQGPVVEVDLHDCKRSFLVVLDIFLVYDKILTYAYKRVDAWSNALGPDVLPDETIRKRWSAVEMRIRLYASLKSREEKIRRPSPDKKGWILRCYCGDITEDTQLRQCSECQVVRYCSKRCQRDSWYSHHRWSCKFLKAAVGSSTSHYVKRSLCLLSGIEARVVLCRWSDIQDQVAAARCKYPQDQDRLVVKITIDKEEISVQPLRHYLFVFNGLSENEVVDRLSSWPDPRGHLRRSFLCSVVAIRDRYSSQILFSPHTALDMETVQTLSRYQQYLESRRKKYEAPMAHG</sequence>
<keyword evidence="3" id="KW-0862">Zinc</keyword>
<dbReference type="Pfam" id="PF01753">
    <property type="entry name" value="zf-MYND"/>
    <property type="match status" value="1"/>
</dbReference>
<comment type="caution">
    <text evidence="6">The sequence shown here is derived from an EMBL/GenBank/DDBJ whole genome shotgun (WGS) entry which is preliminary data.</text>
</comment>
<proteinExistence type="predicted"/>
<feature type="domain" description="MYND-type" evidence="5">
    <location>
        <begin position="405"/>
        <end position="446"/>
    </location>
</feature>
<evidence type="ECO:0000256" key="2">
    <source>
        <dbReference type="ARBA" id="ARBA00022771"/>
    </source>
</evidence>
<dbReference type="InterPro" id="IPR002893">
    <property type="entry name" value="Znf_MYND"/>
</dbReference>
<keyword evidence="7" id="KW-1185">Reference proteome</keyword>
<gene>
    <name evidence="6" type="ORF">F5147DRAFT_840005</name>
</gene>
<dbReference type="Gene3D" id="1.10.220.160">
    <property type="match status" value="1"/>
</dbReference>
<dbReference type="OrthoDB" id="2651333at2759"/>
<organism evidence="6 7">
    <name type="scientific">Suillus discolor</name>
    <dbReference type="NCBI Taxonomy" id="1912936"/>
    <lineage>
        <taxon>Eukaryota</taxon>
        <taxon>Fungi</taxon>
        <taxon>Dikarya</taxon>
        <taxon>Basidiomycota</taxon>
        <taxon>Agaricomycotina</taxon>
        <taxon>Agaricomycetes</taxon>
        <taxon>Agaricomycetidae</taxon>
        <taxon>Boletales</taxon>
        <taxon>Suillineae</taxon>
        <taxon>Suillaceae</taxon>
        <taxon>Suillus</taxon>
    </lineage>
</organism>
<evidence type="ECO:0000256" key="4">
    <source>
        <dbReference type="PROSITE-ProRule" id="PRU00134"/>
    </source>
</evidence>